<dbReference type="Gene3D" id="3.40.50.720">
    <property type="entry name" value="NAD(P)-binding Rossmann-like Domain"/>
    <property type="match status" value="1"/>
</dbReference>
<dbReference type="Pfam" id="PF13561">
    <property type="entry name" value="adh_short_C2"/>
    <property type="match status" value="1"/>
</dbReference>
<dbReference type="PRINTS" id="PR00081">
    <property type="entry name" value="GDHRDH"/>
</dbReference>
<sequence length="243" mass="26105">MSSYAIIGGSRGIGLELVRQLSGRKNVHVLQADVIDHHALKVAADKVSELTGGTLDVLIHSAARMDHTSLYRRLTDYADDNQLDADFTEAFRVNVLGIVHSINAFLPLLRKGGFKKILVMSSGAGDRELAWKARVATSAAYGTTKAAANMVMTKYAVLLESEGFTVFALSPGYVDTTDTAVDQPDEAGKAALDEMLENIRKVYPGYDPAPAPLSLAVKSILMAVQQADPSQNGQYLPAPRLTS</sequence>
<reference evidence="1 2" key="1">
    <citation type="submission" date="2017-04" db="EMBL/GenBank/DDBJ databases">
        <title>Genome Sequence of the Model Brown-Rot Fungus Postia placenta SB12.</title>
        <authorList>
            <consortium name="DOE Joint Genome Institute"/>
            <person name="Gaskell J."/>
            <person name="Kersten P."/>
            <person name="Larrondo L.F."/>
            <person name="Canessa P."/>
            <person name="Martinez D."/>
            <person name="Hibbett D."/>
            <person name="Schmoll M."/>
            <person name="Kubicek C.P."/>
            <person name="Martinez A.T."/>
            <person name="Yadav J."/>
            <person name="Master E."/>
            <person name="Magnuson J.K."/>
            <person name="James T."/>
            <person name="Yaver D."/>
            <person name="Berka R."/>
            <person name="Labutti K."/>
            <person name="Lipzen A."/>
            <person name="Aerts A."/>
            <person name="Barry K."/>
            <person name="Henrissat B."/>
            <person name="Blanchette R."/>
            <person name="Grigoriev I."/>
            <person name="Cullen D."/>
        </authorList>
    </citation>
    <scope>NUCLEOTIDE SEQUENCE [LARGE SCALE GENOMIC DNA]</scope>
    <source>
        <strain evidence="1 2">MAD-698-R-SB12</strain>
    </source>
</reference>
<dbReference type="PANTHER" id="PTHR45458">
    <property type="entry name" value="SHORT-CHAIN DEHYDROGENASE/REDUCTASE SDR"/>
    <property type="match status" value="1"/>
</dbReference>
<dbReference type="GeneID" id="36324927"/>
<evidence type="ECO:0000313" key="2">
    <source>
        <dbReference type="Proteomes" id="UP000194127"/>
    </source>
</evidence>
<gene>
    <name evidence="1" type="ORF">POSPLADRAFT_1050409</name>
</gene>
<dbReference type="SUPFAM" id="SSF51735">
    <property type="entry name" value="NAD(P)-binding Rossmann-fold domains"/>
    <property type="match status" value="1"/>
</dbReference>
<dbReference type="PANTHER" id="PTHR45458:SF3">
    <property type="entry name" value="CHAIN DEHYDROGENASE (ATSC), PUTATIVE-RELATED"/>
    <property type="match status" value="1"/>
</dbReference>
<accession>A0A1X6MKW8</accession>
<proteinExistence type="predicted"/>
<dbReference type="STRING" id="670580.A0A1X6MKW8"/>
<name>A0A1X6MKW8_9APHY</name>
<dbReference type="OrthoDB" id="9876299at2759"/>
<organism evidence="1 2">
    <name type="scientific">Postia placenta MAD-698-R-SB12</name>
    <dbReference type="NCBI Taxonomy" id="670580"/>
    <lineage>
        <taxon>Eukaryota</taxon>
        <taxon>Fungi</taxon>
        <taxon>Dikarya</taxon>
        <taxon>Basidiomycota</taxon>
        <taxon>Agaricomycotina</taxon>
        <taxon>Agaricomycetes</taxon>
        <taxon>Polyporales</taxon>
        <taxon>Adustoporiaceae</taxon>
        <taxon>Rhodonia</taxon>
    </lineage>
</organism>
<dbReference type="EMBL" id="KZ110610">
    <property type="protein sequence ID" value="OSX57025.1"/>
    <property type="molecule type" value="Genomic_DNA"/>
</dbReference>
<dbReference type="InterPro" id="IPR036291">
    <property type="entry name" value="NAD(P)-bd_dom_sf"/>
</dbReference>
<dbReference type="InterPro" id="IPR052184">
    <property type="entry name" value="SDR_enzymes"/>
</dbReference>
<protein>
    <recommendedName>
        <fullName evidence="3">NAD-dependent epimerase/dehydratase domain-containing protein</fullName>
    </recommendedName>
</protein>
<dbReference type="RefSeq" id="XP_024333819.1">
    <property type="nucleotide sequence ID" value="XM_024479977.1"/>
</dbReference>
<keyword evidence="2" id="KW-1185">Reference proteome</keyword>
<dbReference type="InterPro" id="IPR002347">
    <property type="entry name" value="SDR_fam"/>
</dbReference>
<dbReference type="GO" id="GO:0016616">
    <property type="term" value="F:oxidoreductase activity, acting on the CH-OH group of donors, NAD or NADP as acceptor"/>
    <property type="evidence" value="ECO:0007669"/>
    <property type="project" value="TreeGrafter"/>
</dbReference>
<evidence type="ECO:0000313" key="1">
    <source>
        <dbReference type="EMBL" id="OSX57025.1"/>
    </source>
</evidence>
<dbReference type="AlphaFoldDB" id="A0A1X6MKW8"/>
<evidence type="ECO:0008006" key="3">
    <source>
        <dbReference type="Google" id="ProtNLM"/>
    </source>
</evidence>
<dbReference type="Proteomes" id="UP000194127">
    <property type="component" value="Unassembled WGS sequence"/>
</dbReference>